<reference evidence="3" key="1">
    <citation type="submission" date="2021-11" db="EMBL/GenBank/DDBJ databases">
        <authorList>
            <person name="Schell T."/>
        </authorList>
    </citation>
    <scope>NUCLEOTIDE SEQUENCE</scope>
    <source>
        <strain evidence="3">M5</strain>
    </source>
</reference>
<evidence type="ECO:0000313" key="3">
    <source>
        <dbReference type="EMBL" id="CAH0110337.1"/>
    </source>
</evidence>
<dbReference type="SUPFAM" id="SSF56672">
    <property type="entry name" value="DNA/RNA polymerases"/>
    <property type="match status" value="1"/>
</dbReference>
<dbReference type="Gene3D" id="3.60.10.10">
    <property type="entry name" value="Endonuclease/exonuclease/phosphatase"/>
    <property type="match status" value="1"/>
</dbReference>
<evidence type="ECO:0000313" key="4">
    <source>
        <dbReference type="Proteomes" id="UP000789390"/>
    </source>
</evidence>
<sequence>MKNERVLAKLSLADEDIKLFEITSGANTQVLKLSAKPPSGSQPLVIASGSSRDESNSDKARGLLDRPEADKVFQNVHAPEKSYPAILRLNGVGGLSMIREDGSISSDDQRITELRNVRTKQRYTLINKLNSENPLLKGKITSARILFCRDDFTLVRVNLSCKATRDRYLEQGRIKLNNSSHAFIEVDENKEVRFCNRCQGIMLLAGMVVRPIKKRLRISFKCLQKNLRHSKLASASLAEFILENSLDVILIQEPYVLCSPTPTLAHIPLGYIAFHALSADRAYGAAILVKLSLANSCRAVSCCAKNHIAAVDLKTAKGTVRFISAYLHQTISNYLATLQSELSSMITPLTVLSVDANVKNRLWNSSTTDRKGEEFESFMSETNLQPTNRNSSELDFVPGGTSFVDVTAQSLTKTSHNSRINISVLRLKMALSIGRIKLPTALSETQLELLVSELADVLSSAACESRCNIPSPHNRGMPWWNKDLCVLRHKTRQAFKHWSANRSDENRVLFSSFKADYQRELRRAKRQSWNLLCKANPNSNDLFSAIKELSGKARVISLPDAINVEGSPVTDTNLILNHCAAHFFPTEPPSLSTHLAVESLVEDVVLVPTLQEGPLVTVEELVAAVESLNYKAAPGNDGISAAIIKEYSPVIKMHLLFIVSECVRLKFFPQPRKSSKVIIIGKPNKPSYDILSNFRPISLINNLAKMLEKIVLSRLQSHSSTTRWLSPNQHGFIAGRSTESAGHVLVAFCEAGISHKRITACAFLDIKRAFVAAWHPAVLAALIRRGCPAYLVKLVASFLSNRLAHLSHNGSSASFTINLGCPQGGVLSPFLWSVLIDDVLRLNFDFSHFA</sequence>
<dbReference type="Proteomes" id="UP000789390">
    <property type="component" value="Unassembled WGS sequence"/>
</dbReference>
<feature type="compositionally biased region" description="Basic and acidic residues" evidence="1">
    <location>
        <begin position="51"/>
        <end position="64"/>
    </location>
</feature>
<name>A0A8J2S4E0_9CRUS</name>
<comment type="caution">
    <text evidence="3">The sequence shown here is derived from an EMBL/GenBank/DDBJ whole genome shotgun (WGS) entry which is preliminary data.</text>
</comment>
<gene>
    <name evidence="3" type="ORF">DGAL_LOCUS13901</name>
</gene>
<dbReference type="SUPFAM" id="SSF56219">
    <property type="entry name" value="DNase I-like"/>
    <property type="match status" value="1"/>
</dbReference>
<dbReference type="AlphaFoldDB" id="A0A8J2S4E0"/>
<dbReference type="InterPro" id="IPR005135">
    <property type="entry name" value="Endo/exonuclease/phosphatase"/>
</dbReference>
<keyword evidence="4" id="KW-1185">Reference proteome</keyword>
<dbReference type="EMBL" id="CAKKLH010000303">
    <property type="protein sequence ID" value="CAH0110337.1"/>
    <property type="molecule type" value="Genomic_DNA"/>
</dbReference>
<dbReference type="PANTHER" id="PTHR33273">
    <property type="entry name" value="DOMAIN-CONTAINING PROTEIN, PUTATIVE-RELATED"/>
    <property type="match status" value="1"/>
</dbReference>
<dbReference type="PROSITE" id="PS50878">
    <property type="entry name" value="RT_POL"/>
    <property type="match status" value="1"/>
</dbReference>
<dbReference type="OrthoDB" id="6380262at2759"/>
<dbReference type="InterPro" id="IPR036691">
    <property type="entry name" value="Endo/exonu/phosph_ase_sf"/>
</dbReference>
<dbReference type="GO" id="GO:0003824">
    <property type="term" value="F:catalytic activity"/>
    <property type="evidence" value="ECO:0007669"/>
    <property type="project" value="InterPro"/>
</dbReference>
<dbReference type="Pfam" id="PF14529">
    <property type="entry name" value="Exo_endo_phos_2"/>
    <property type="match status" value="1"/>
</dbReference>
<feature type="region of interest" description="Disordered" evidence="1">
    <location>
        <begin position="34"/>
        <end position="64"/>
    </location>
</feature>
<feature type="domain" description="Reverse transcriptase" evidence="2">
    <location>
        <begin position="661"/>
        <end position="850"/>
    </location>
</feature>
<accession>A0A8J2S4E0</accession>
<organism evidence="3 4">
    <name type="scientific">Daphnia galeata</name>
    <dbReference type="NCBI Taxonomy" id="27404"/>
    <lineage>
        <taxon>Eukaryota</taxon>
        <taxon>Metazoa</taxon>
        <taxon>Ecdysozoa</taxon>
        <taxon>Arthropoda</taxon>
        <taxon>Crustacea</taxon>
        <taxon>Branchiopoda</taxon>
        <taxon>Diplostraca</taxon>
        <taxon>Cladocera</taxon>
        <taxon>Anomopoda</taxon>
        <taxon>Daphniidae</taxon>
        <taxon>Daphnia</taxon>
    </lineage>
</organism>
<dbReference type="CDD" id="cd01650">
    <property type="entry name" value="RT_nLTR_like"/>
    <property type="match status" value="1"/>
</dbReference>
<evidence type="ECO:0000259" key="2">
    <source>
        <dbReference type="PROSITE" id="PS50878"/>
    </source>
</evidence>
<dbReference type="PANTHER" id="PTHR33273:SF2">
    <property type="entry name" value="ENDONUCLEASE_EXONUCLEASE_PHOSPHATASE DOMAIN-CONTAINING PROTEIN"/>
    <property type="match status" value="1"/>
</dbReference>
<dbReference type="Pfam" id="PF00078">
    <property type="entry name" value="RVT_1"/>
    <property type="match status" value="1"/>
</dbReference>
<dbReference type="GO" id="GO:0071897">
    <property type="term" value="P:DNA biosynthetic process"/>
    <property type="evidence" value="ECO:0007669"/>
    <property type="project" value="UniProtKB-ARBA"/>
</dbReference>
<evidence type="ECO:0000256" key="1">
    <source>
        <dbReference type="SAM" id="MobiDB-lite"/>
    </source>
</evidence>
<proteinExistence type="predicted"/>
<dbReference type="InterPro" id="IPR000477">
    <property type="entry name" value="RT_dom"/>
</dbReference>
<protein>
    <recommendedName>
        <fullName evidence="2">Reverse transcriptase domain-containing protein</fullName>
    </recommendedName>
</protein>
<dbReference type="InterPro" id="IPR043502">
    <property type="entry name" value="DNA/RNA_pol_sf"/>
</dbReference>